<name>A0ABD5S4J6_9EURY</name>
<feature type="transmembrane region" description="Helical" evidence="5">
    <location>
        <begin position="143"/>
        <end position="163"/>
    </location>
</feature>
<feature type="non-terminal residue" evidence="7">
    <location>
        <position position="206"/>
    </location>
</feature>
<dbReference type="InterPro" id="IPR004481">
    <property type="entry name" value="K/Na/Ca-exchanger"/>
</dbReference>
<evidence type="ECO:0000256" key="3">
    <source>
        <dbReference type="ARBA" id="ARBA00022989"/>
    </source>
</evidence>
<proteinExistence type="predicted"/>
<evidence type="ECO:0000313" key="7">
    <source>
        <dbReference type="EMBL" id="MFC6726454.1"/>
    </source>
</evidence>
<sequence>MSSVVLYAVLALGSTAVVWVGSDLLESTSESLAVHYGLPPVVQGAVIAAIGSSFPELATVVLSAVRHDTFDLGVGAIVGSAVFNVLVIPALSAIGAPRLDADRDVVYKEAQFYMLSVAVLLLVFSFGVIYGPTAGSGDLTATITRPLAVVPVCLYGLYLFIQYQDTRDHDAPTGGDGNVVRQWALLALALVLIVVAVEGLIEAALG</sequence>
<dbReference type="PANTHER" id="PTHR10846:SF8">
    <property type="entry name" value="INNER MEMBRANE PROTEIN YRBG"/>
    <property type="match status" value="1"/>
</dbReference>
<evidence type="ECO:0000256" key="2">
    <source>
        <dbReference type="ARBA" id="ARBA00022692"/>
    </source>
</evidence>
<evidence type="ECO:0000256" key="4">
    <source>
        <dbReference type="ARBA" id="ARBA00023136"/>
    </source>
</evidence>
<keyword evidence="3 5" id="KW-1133">Transmembrane helix</keyword>
<dbReference type="InterPro" id="IPR044880">
    <property type="entry name" value="NCX_ion-bd_dom_sf"/>
</dbReference>
<keyword evidence="4 5" id="KW-0472">Membrane</keyword>
<evidence type="ECO:0000313" key="8">
    <source>
        <dbReference type="Proteomes" id="UP001596328"/>
    </source>
</evidence>
<dbReference type="AlphaFoldDB" id="A0ABD5S4J6"/>
<dbReference type="Proteomes" id="UP001596328">
    <property type="component" value="Unassembled WGS sequence"/>
</dbReference>
<gene>
    <name evidence="7" type="ORF">ACFQE1_19210</name>
</gene>
<evidence type="ECO:0000259" key="6">
    <source>
        <dbReference type="Pfam" id="PF01699"/>
    </source>
</evidence>
<organism evidence="7 8">
    <name type="scientific">Halobium palmae</name>
    <dbReference type="NCBI Taxonomy" id="1776492"/>
    <lineage>
        <taxon>Archaea</taxon>
        <taxon>Methanobacteriati</taxon>
        <taxon>Methanobacteriota</taxon>
        <taxon>Stenosarchaea group</taxon>
        <taxon>Halobacteria</taxon>
        <taxon>Halobacteriales</taxon>
        <taxon>Haloferacaceae</taxon>
        <taxon>Halobium</taxon>
    </lineage>
</organism>
<protein>
    <submittedName>
        <fullName evidence="7">Sodium:calcium antiporter</fullName>
    </submittedName>
</protein>
<dbReference type="Gene3D" id="1.20.1420.30">
    <property type="entry name" value="NCX, central ion-binding region"/>
    <property type="match status" value="1"/>
</dbReference>
<feature type="domain" description="Sodium/calcium exchanger membrane region" evidence="6">
    <location>
        <begin position="8"/>
        <end position="163"/>
    </location>
</feature>
<feature type="transmembrane region" description="Helical" evidence="5">
    <location>
        <begin position="183"/>
        <end position="205"/>
    </location>
</feature>
<dbReference type="EMBL" id="JBHSWU010001125">
    <property type="protein sequence ID" value="MFC6726454.1"/>
    <property type="molecule type" value="Genomic_DNA"/>
</dbReference>
<dbReference type="GO" id="GO:0016020">
    <property type="term" value="C:membrane"/>
    <property type="evidence" value="ECO:0007669"/>
    <property type="project" value="UniProtKB-SubCell"/>
</dbReference>
<keyword evidence="2 5" id="KW-0812">Transmembrane</keyword>
<feature type="transmembrane region" description="Helical" evidence="5">
    <location>
        <begin position="112"/>
        <end position="131"/>
    </location>
</feature>
<dbReference type="InterPro" id="IPR004837">
    <property type="entry name" value="NaCa_Exmemb"/>
</dbReference>
<reference evidence="7 8" key="1">
    <citation type="journal article" date="2019" name="Int. J. Syst. Evol. Microbiol.">
        <title>The Global Catalogue of Microorganisms (GCM) 10K type strain sequencing project: providing services to taxonomists for standard genome sequencing and annotation.</title>
        <authorList>
            <consortium name="The Broad Institute Genomics Platform"/>
            <consortium name="The Broad Institute Genome Sequencing Center for Infectious Disease"/>
            <person name="Wu L."/>
            <person name="Ma J."/>
        </authorList>
    </citation>
    <scope>NUCLEOTIDE SEQUENCE [LARGE SCALE GENOMIC DNA]</scope>
    <source>
        <strain evidence="7 8">NBRC 111368</strain>
    </source>
</reference>
<feature type="transmembrane region" description="Helical" evidence="5">
    <location>
        <begin position="40"/>
        <end position="65"/>
    </location>
</feature>
<dbReference type="Pfam" id="PF01699">
    <property type="entry name" value="Na_Ca_ex"/>
    <property type="match status" value="1"/>
</dbReference>
<dbReference type="PANTHER" id="PTHR10846">
    <property type="entry name" value="SODIUM/POTASSIUM/CALCIUM EXCHANGER"/>
    <property type="match status" value="1"/>
</dbReference>
<comment type="subcellular location">
    <subcellularLocation>
        <location evidence="1">Membrane</location>
        <topology evidence="1">Multi-pass membrane protein</topology>
    </subcellularLocation>
</comment>
<evidence type="ECO:0000256" key="1">
    <source>
        <dbReference type="ARBA" id="ARBA00004141"/>
    </source>
</evidence>
<comment type="caution">
    <text evidence="7">The sequence shown here is derived from an EMBL/GenBank/DDBJ whole genome shotgun (WGS) entry which is preliminary data.</text>
</comment>
<evidence type="ECO:0000256" key="5">
    <source>
        <dbReference type="SAM" id="Phobius"/>
    </source>
</evidence>
<keyword evidence="8" id="KW-1185">Reference proteome</keyword>
<feature type="transmembrane region" description="Helical" evidence="5">
    <location>
        <begin position="72"/>
        <end position="92"/>
    </location>
</feature>
<accession>A0ABD5S4J6</accession>